<evidence type="ECO:0000256" key="6">
    <source>
        <dbReference type="ARBA" id="ARBA00022617"/>
    </source>
</evidence>
<dbReference type="GO" id="GO:0020037">
    <property type="term" value="F:heme binding"/>
    <property type="evidence" value="ECO:0007669"/>
    <property type="project" value="UniProtKB-UniRule"/>
</dbReference>
<dbReference type="FunFam" id="3.10.120.10:FF:000004">
    <property type="entry name" value="Acyl-CoA desaturase"/>
    <property type="match status" value="1"/>
</dbReference>
<evidence type="ECO:0000256" key="2">
    <source>
        <dbReference type="ARBA" id="ARBA00009295"/>
    </source>
</evidence>
<gene>
    <name evidence="20" type="ORF">C6P46_003716</name>
</gene>
<dbReference type="SMART" id="SM01117">
    <property type="entry name" value="Cyt-b5"/>
    <property type="match status" value="1"/>
</dbReference>
<keyword evidence="5" id="KW-0444">Lipid biosynthesis</keyword>
<evidence type="ECO:0000256" key="3">
    <source>
        <dbReference type="ARBA" id="ARBA00012620"/>
    </source>
</evidence>
<dbReference type="GO" id="GO:0046872">
    <property type="term" value="F:metal ion binding"/>
    <property type="evidence" value="ECO:0007669"/>
    <property type="project" value="UniProtKB-UniRule"/>
</dbReference>
<evidence type="ECO:0000313" key="21">
    <source>
        <dbReference type="Proteomes" id="UP000777482"/>
    </source>
</evidence>
<evidence type="ECO:0000313" key="20">
    <source>
        <dbReference type="EMBL" id="KAG0653165.1"/>
    </source>
</evidence>
<keyword evidence="10" id="KW-0249">Electron transport</keyword>
<keyword evidence="6 18" id="KW-0349">Heme</keyword>
<keyword evidence="9" id="KW-0276">Fatty acid metabolism</keyword>
<keyword evidence="21" id="KW-1185">Reference proteome</keyword>
<evidence type="ECO:0000256" key="16">
    <source>
        <dbReference type="ARBA" id="ARBA00023160"/>
    </source>
</evidence>
<dbReference type="InterPro" id="IPR001199">
    <property type="entry name" value="Cyt_B5-like_heme/steroid-bd"/>
</dbReference>
<comment type="similarity">
    <text evidence="17 18">Belongs to the cytochrome b5 family.</text>
</comment>
<dbReference type="PANTHER" id="PTHR19359">
    <property type="entry name" value="CYTOCHROME B5"/>
    <property type="match status" value="1"/>
</dbReference>
<evidence type="ECO:0000256" key="1">
    <source>
        <dbReference type="ARBA" id="ARBA00004141"/>
    </source>
</evidence>
<keyword evidence="8 18" id="KW-0479">Metal-binding</keyword>
<comment type="subcellular location">
    <subcellularLocation>
        <location evidence="1">Membrane</location>
        <topology evidence="1">Multi-pass membrane protein</topology>
    </subcellularLocation>
</comment>
<dbReference type="InterPro" id="IPR036400">
    <property type="entry name" value="Cyt_B5-like_heme/steroid_sf"/>
</dbReference>
<evidence type="ECO:0000256" key="9">
    <source>
        <dbReference type="ARBA" id="ARBA00022832"/>
    </source>
</evidence>
<evidence type="ECO:0000256" key="11">
    <source>
        <dbReference type="ARBA" id="ARBA00022989"/>
    </source>
</evidence>
<evidence type="ECO:0000256" key="10">
    <source>
        <dbReference type="ARBA" id="ARBA00022982"/>
    </source>
</evidence>
<keyword evidence="13 18" id="KW-0408">Iron</keyword>
<keyword evidence="7" id="KW-0812">Transmembrane</keyword>
<dbReference type="PROSITE" id="PS50255">
    <property type="entry name" value="CYTOCHROME_B5_2"/>
    <property type="match status" value="1"/>
</dbReference>
<keyword evidence="4" id="KW-0813">Transport</keyword>
<protein>
    <recommendedName>
        <fullName evidence="3">stearoyl-CoA 9-desaturase</fullName>
        <ecNumber evidence="3">1.14.19.1</ecNumber>
    </recommendedName>
</protein>
<dbReference type="EMBL" id="PUHQ01000306">
    <property type="protein sequence ID" value="KAG0653165.1"/>
    <property type="molecule type" value="Genomic_DNA"/>
</dbReference>
<comment type="caution">
    <text evidence="20">The sequence shown here is derived from an EMBL/GenBank/DDBJ whole genome shotgun (WGS) entry which is preliminary data.</text>
</comment>
<dbReference type="Pfam" id="PF00173">
    <property type="entry name" value="Cyt-b5"/>
    <property type="match status" value="1"/>
</dbReference>
<proteinExistence type="inferred from homology"/>
<dbReference type="PROSITE" id="PS00191">
    <property type="entry name" value="CYTOCHROME_B5_1"/>
    <property type="match status" value="1"/>
</dbReference>
<dbReference type="Gene3D" id="3.10.120.10">
    <property type="entry name" value="Cytochrome b5-like heme/steroid binding domain"/>
    <property type="match status" value="1"/>
</dbReference>
<keyword evidence="14" id="KW-0443">Lipid metabolism</keyword>
<evidence type="ECO:0000256" key="15">
    <source>
        <dbReference type="ARBA" id="ARBA00023136"/>
    </source>
</evidence>
<comment type="similarity">
    <text evidence="2">Belongs to the fatty acid desaturase type 1 family.</text>
</comment>
<dbReference type="InterPro" id="IPR050668">
    <property type="entry name" value="Cytochrome_b5"/>
</dbReference>
<dbReference type="Proteomes" id="UP000777482">
    <property type="component" value="Unassembled WGS sequence"/>
</dbReference>
<dbReference type="OrthoDB" id="10260134at2759"/>
<keyword evidence="15" id="KW-0472">Membrane</keyword>
<dbReference type="PRINTS" id="PR00363">
    <property type="entry name" value="CYTOCHROMEB5"/>
</dbReference>
<organism evidence="20 21">
    <name type="scientific">Rhodotorula mucilaginosa</name>
    <name type="common">Yeast</name>
    <name type="synonym">Rhodotorula rubra</name>
    <dbReference type="NCBI Taxonomy" id="5537"/>
    <lineage>
        <taxon>Eukaryota</taxon>
        <taxon>Fungi</taxon>
        <taxon>Dikarya</taxon>
        <taxon>Basidiomycota</taxon>
        <taxon>Pucciniomycotina</taxon>
        <taxon>Microbotryomycetes</taxon>
        <taxon>Sporidiobolales</taxon>
        <taxon>Sporidiobolaceae</taxon>
        <taxon>Rhodotorula</taxon>
    </lineage>
</organism>
<evidence type="ECO:0000256" key="4">
    <source>
        <dbReference type="ARBA" id="ARBA00022448"/>
    </source>
</evidence>
<keyword evidence="16" id="KW-0275">Fatty acid biosynthesis</keyword>
<keyword evidence="12" id="KW-0560">Oxidoreductase</keyword>
<evidence type="ECO:0000256" key="18">
    <source>
        <dbReference type="RuleBase" id="RU362121"/>
    </source>
</evidence>
<dbReference type="InterPro" id="IPR018506">
    <property type="entry name" value="Cyt_B5_heme-BS"/>
</dbReference>
<accession>A0A9P6VRZ4</accession>
<evidence type="ECO:0000259" key="19">
    <source>
        <dbReference type="PROSITE" id="PS50255"/>
    </source>
</evidence>
<sequence length="108" mass="12123">MKLKAISRQAEEIQWPKDSNHLPVLTWDDFEAECKTRQLMVIGGFIHDVSTFIDEHPGGRALIKTRLGRDATTAFYGGVYDHSNGASNVLSRYRVGVISGGYEVEHMK</sequence>
<evidence type="ECO:0000256" key="5">
    <source>
        <dbReference type="ARBA" id="ARBA00022516"/>
    </source>
</evidence>
<feature type="domain" description="Cytochrome b5 heme-binding" evidence="19">
    <location>
        <begin position="40"/>
        <end position="99"/>
    </location>
</feature>
<evidence type="ECO:0000256" key="8">
    <source>
        <dbReference type="ARBA" id="ARBA00022723"/>
    </source>
</evidence>
<evidence type="ECO:0000256" key="13">
    <source>
        <dbReference type="ARBA" id="ARBA00023004"/>
    </source>
</evidence>
<keyword evidence="11" id="KW-1133">Transmembrane helix</keyword>
<dbReference type="GO" id="GO:0004768">
    <property type="term" value="F:stearoyl-CoA 9-desaturase activity"/>
    <property type="evidence" value="ECO:0007669"/>
    <property type="project" value="UniProtKB-EC"/>
</dbReference>
<evidence type="ECO:0000256" key="14">
    <source>
        <dbReference type="ARBA" id="ARBA00023098"/>
    </source>
</evidence>
<reference evidence="20 21" key="1">
    <citation type="submission" date="2020-11" db="EMBL/GenBank/DDBJ databases">
        <title>Kefir isolates.</title>
        <authorList>
            <person name="Marcisauskas S."/>
            <person name="Kim Y."/>
            <person name="Blasche S."/>
        </authorList>
    </citation>
    <scope>NUCLEOTIDE SEQUENCE [LARGE SCALE GENOMIC DNA]</scope>
    <source>
        <strain evidence="20 21">KR</strain>
    </source>
</reference>
<feature type="non-terminal residue" evidence="20">
    <location>
        <position position="108"/>
    </location>
</feature>
<dbReference type="GO" id="GO:0016020">
    <property type="term" value="C:membrane"/>
    <property type="evidence" value="ECO:0007669"/>
    <property type="project" value="UniProtKB-SubCell"/>
</dbReference>
<evidence type="ECO:0000256" key="7">
    <source>
        <dbReference type="ARBA" id="ARBA00022692"/>
    </source>
</evidence>
<evidence type="ECO:0000256" key="17">
    <source>
        <dbReference type="ARBA" id="ARBA00038168"/>
    </source>
</evidence>
<dbReference type="EC" id="1.14.19.1" evidence="3"/>
<dbReference type="SUPFAM" id="SSF55856">
    <property type="entry name" value="Cytochrome b5-like heme/steroid binding domain"/>
    <property type="match status" value="1"/>
</dbReference>
<evidence type="ECO:0000256" key="12">
    <source>
        <dbReference type="ARBA" id="ARBA00023002"/>
    </source>
</evidence>
<name>A0A9P6VRZ4_RHOMI</name>
<dbReference type="PANTHER" id="PTHR19359:SF14">
    <property type="entry name" value="CYTOCHROME B5 A"/>
    <property type="match status" value="1"/>
</dbReference>
<dbReference type="GO" id="GO:0006633">
    <property type="term" value="P:fatty acid biosynthetic process"/>
    <property type="evidence" value="ECO:0007669"/>
    <property type="project" value="UniProtKB-KW"/>
</dbReference>
<dbReference type="AlphaFoldDB" id="A0A9P6VRZ4"/>